<dbReference type="Pfam" id="PF10326">
    <property type="entry name" value="7TM_GPCR_Str"/>
    <property type="match status" value="1"/>
</dbReference>
<keyword evidence="1" id="KW-1133">Transmembrane helix</keyword>
<accession>A0AAV5TI95</accession>
<organism evidence="2 3">
    <name type="scientific">Pristionchus entomophagus</name>
    <dbReference type="NCBI Taxonomy" id="358040"/>
    <lineage>
        <taxon>Eukaryota</taxon>
        <taxon>Metazoa</taxon>
        <taxon>Ecdysozoa</taxon>
        <taxon>Nematoda</taxon>
        <taxon>Chromadorea</taxon>
        <taxon>Rhabditida</taxon>
        <taxon>Rhabditina</taxon>
        <taxon>Diplogasteromorpha</taxon>
        <taxon>Diplogasteroidea</taxon>
        <taxon>Neodiplogasteridae</taxon>
        <taxon>Pristionchus</taxon>
    </lineage>
</organism>
<proteinExistence type="predicted"/>
<dbReference type="Proteomes" id="UP001432027">
    <property type="component" value="Unassembled WGS sequence"/>
</dbReference>
<keyword evidence="3" id="KW-1185">Reference proteome</keyword>
<keyword evidence="1" id="KW-0812">Transmembrane</keyword>
<dbReference type="EMBL" id="BTSX01000004">
    <property type="protein sequence ID" value="GMS94063.1"/>
    <property type="molecule type" value="Genomic_DNA"/>
</dbReference>
<feature type="transmembrane region" description="Helical" evidence="1">
    <location>
        <begin position="43"/>
        <end position="64"/>
    </location>
</feature>
<reference evidence="2" key="1">
    <citation type="submission" date="2023-10" db="EMBL/GenBank/DDBJ databases">
        <title>Genome assembly of Pristionchus species.</title>
        <authorList>
            <person name="Yoshida K."/>
            <person name="Sommer R.J."/>
        </authorList>
    </citation>
    <scope>NUCLEOTIDE SEQUENCE</scope>
    <source>
        <strain evidence="2">RS0144</strain>
    </source>
</reference>
<feature type="non-terminal residue" evidence="2">
    <location>
        <position position="95"/>
    </location>
</feature>
<keyword evidence="1" id="KW-0472">Membrane</keyword>
<feature type="non-terminal residue" evidence="2">
    <location>
        <position position="1"/>
    </location>
</feature>
<evidence type="ECO:0000313" key="2">
    <source>
        <dbReference type="EMBL" id="GMS94063.1"/>
    </source>
</evidence>
<dbReference type="AlphaFoldDB" id="A0AAV5TI95"/>
<evidence type="ECO:0000313" key="3">
    <source>
        <dbReference type="Proteomes" id="UP001432027"/>
    </source>
</evidence>
<sequence length="95" mass="10778">KDVASARFLDPLHEYSANISLVFKNSFPVAYLDDSLRVNTRTVASMGCIGALFMKSIFISLVCVKKILDSMKTRVMEICVRRLHLQLFRALLIQV</sequence>
<gene>
    <name evidence="2" type="ORF">PENTCL1PPCAC_16238</name>
</gene>
<evidence type="ECO:0000256" key="1">
    <source>
        <dbReference type="SAM" id="Phobius"/>
    </source>
</evidence>
<dbReference type="InterPro" id="IPR019428">
    <property type="entry name" value="7TM_GPCR_serpentine_rcpt_Str"/>
</dbReference>
<comment type="caution">
    <text evidence="2">The sequence shown here is derived from an EMBL/GenBank/DDBJ whole genome shotgun (WGS) entry which is preliminary data.</text>
</comment>
<name>A0AAV5TI95_9BILA</name>
<protein>
    <submittedName>
        <fullName evidence="2">Uncharacterized protein</fullName>
    </submittedName>
</protein>